<keyword evidence="4" id="KW-1185">Reference proteome</keyword>
<keyword evidence="1" id="KW-1133">Transmembrane helix</keyword>
<reference evidence="3 4" key="1">
    <citation type="journal article" date="2014" name="Mol. Plant Microbe Interact.">
        <title>The complete genome sequence of Candidatus Liberibacter americanus, associated with citrus Huanglongbing.</title>
        <authorList>
            <person name="Wulff N.A."/>
            <person name="Zhang S."/>
            <person name="Setubal J.C."/>
            <person name="Almeida N.F."/>
            <person name="Martins E.C."/>
            <person name="Harakava R."/>
            <person name="Kumar D."/>
            <person name="Rangel L.T."/>
            <person name="Foissac X."/>
            <person name="Bove J."/>
            <person name="Gabriel D.W."/>
        </authorList>
    </citation>
    <scope>NUCLEOTIDE SEQUENCE [LARGE SCALE GENOMIC DNA]</scope>
    <source>
        <strain evidence="3 4">Sao Paulo</strain>
    </source>
</reference>
<feature type="transmembrane region" description="Helical" evidence="1">
    <location>
        <begin position="45"/>
        <end position="65"/>
    </location>
</feature>
<dbReference type="GO" id="GO:0043164">
    <property type="term" value="P:Gram-negative-bacterium-type cell wall biogenesis"/>
    <property type="evidence" value="ECO:0007669"/>
    <property type="project" value="TreeGrafter"/>
</dbReference>
<accession>U6B8N8</accession>
<evidence type="ECO:0000259" key="2">
    <source>
        <dbReference type="Pfam" id="PF02698"/>
    </source>
</evidence>
<dbReference type="CDD" id="cd06259">
    <property type="entry name" value="YdcF-like"/>
    <property type="match status" value="1"/>
</dbReference>
<dbReference type="InterPro" id="IPR051599">
    <property type="entry name" value="Cell_Envelope_Assoc"/>
</dbReference>
<name>U6B8N8_9HYPH</name>
<gene>
    <name evidence="3" type="ORF">lam_764</name>
</gene>
<dbReference type="eggNOG" id="COG1434">
    <property type="taxonomic scope" value="Bacteria"/>
</dbReference>
<organism evidence="3 4">
    <name type="scientific">Candidatus Liberibacter americanus str. Sao Paulo</name>
    <dbReference type="NCBI Taxonomy" id="1261131"/>
    <lineage>
        <taxon>Bacteria</taxon>
        <taxon>Pseudomonadati</taxon>
        <taxon>Pseudomonadota</taxon>
        <taxon>Alphaproteobacteria</taxon>
        <taxon>Hyphomicrobiales</taxon>
        <taxon>Rhizobiaceae</taxon>
        <taxon>Liberibacter</taxon>
    </lineage>
</organism>
<keyword evidence="1" id="KW-0812">Transmembrane</keyword>
<dbReference type="PANTHER" id="PTHR30336:SF4">
    <property type="entry name" value="ENVELOPE BIOGENESIS FACTOR ELYC"/>
    <property type="match status" value="1"/>
</dbReference>
<dbReference type="Gene3D" id="3.40.50.620">
    <property type="entry name" value="HUPs"/>
    <property type="match status" value="1"/>
</dbReference>
<dbReference type="GO" id="GO:0000270">
    <property type="term" value="P:peptidoglycan metabolic process"/>
    <property type="evidence" value="ECO:0007669"/>
    <property type="project" value="TreeGrafter"/>
</dbReference>
<dbReference type="AlphaFoldDB" id="U6B8N8"/>
<feature type="transmembrane region" description="Helical" evidence="1">
    <location>
        <begin position="12"/>
        <end position="33"/>
    </location>
</feature>
<dbReference type="EMBL" id="CP006604">
    <property type="protein sequence ID" value="AHA28107.1"/>
    <property type="molecule type" value="Genomic_DNA"/>
</dbReference>
<dbReference type="GO" id="GO:0005886">
    <property type="term" value="C:plasma membrane"/>
    <property type="evidence" value="ECO:0007669"/>
    <property type="project" value="TreeGrafter"/>
</dbReference>
<keyword evidence="1" id="KW-0472">Membrane</keyword>
<feature type="domain" description="DUF218" evidence="2">
    <location>
        <begin position="86"/>
        <end position="254"/>
    </location>
</feature>
<dbReference type="PANTHER" id="PTHR30336">
    <property type="entry name" value="INNER MEMBRANE PROTEIN, PROBABLE PERMEASE"/>
    <property type="match status" value="1"/>
</dbReference>
<evidence type="ECO:0000256" key="1">
    <source>
        <dbReference type="SAM" id="Phobius"/>
    </source>
</evidence>
<sequence length="264" mass="29940">MPNDLLTIKKILIGITMILFPILSILVILYYFYLMKNTTISWLPFSFVTLLIVCIGCGPIPSLLINNLQYQYKDNLLFSELKEENIIILLGNGTTTIKENPIIKVDPSPQSYSRIFETIRLYRLCKQNRKNCTIIISGGDPQKHGISEADVYGEKLLEVGIDKKDIKLETKSLNTFQNAKLSLPIIKSIMGDKSKTNIILVSSAYHLQRSQLYFKNLGINTIASRADYINVKYSFIPSIINFNITAIALKEYLGIGIWFSNIMS</sequence>
<dbReference type="KEGG" id="lar:lam_764"/>
<evidence type="ECO:0000313" key="4">
    <source>
        <dbReference type="Proteomes" id="UP000017862"/>
    </source>
</evidence>
<protein>
    <recommendedName>
        <fullName evidence="2">DUF218 domain-containing protein</fullName>
    </recommendedName>
</protein>
<proteinExistence type="predicted"/>
<dbReference type="InterPro" id="IPR003848">
    <property type="entry name" value="DUF218"/>
</dbReference>
<dbReference type="Pfam" id="PF02698">
    <property type="entry name" value="DUF218"/>
    <property type="match status" value="1"/>
</dbReference>
<dbReference type="InterPro" id="IPR014729">
    <property type="entry name" value="Rossmann-like_a/b/a_fold"/>
</dbReference>
<dbReference type="HOGENOM" id="CLU_053514_2_1_5"/>
<dbReference type="PATRIC" id="fig|1261131.3.peg.728"/>
<evidence type="ECO:0000313" key="3">
    <source>
        <dbReference type="EMBL" id="AHA28107.1"/>
    </source>
</evidence>
<dbReference type="Proteomes" id="UP000017862">
    <property type="component" value="Chromosome"/>
</dbReference>